<reference evidence="4 5" key="1">
    <citation type="submission" date="2022-10" db="EMBL/GenBank/DDBJ databases">
        <title>Characterization of Pseudomonas capsici strains from pepper and tomato in Georgia.</title>
        <authorList>
            <person name="Zhao M."/>
            <person name="Dutta B."/>
        </authorList>
    </citation>
    <scope>NUCLEOTIDE SEQUENCE [LARGE SCALE GENOMIC DNA]</scope>
    <source>
        <strain evidence="4 5">Pc20-5</strain>
    </source>
</reference>
<organism evidence="4 5">
    <name type="scientific">Pseudomonas capsici</name>
    <dbReference type="NCBI Taxonomy" id="2810614"/>
    <lineage>
        <taxon>Bacteria</taxon>
        <taxon>Pseudomonadati</taxon>
        <taxon>Pseudomonadota</taxon>
        <taxon>Gammaproteobacteria</taxon>
        <taxon>Pseudomonadales</taxon>
        <taxon>Pseudomonadaceae</taxon>
        <taxon>Pseudomonas</taxon>
    </lineage>
</organism>
<evidence type="ECO:0000256" key="1">
    <source>
        <dbReference type="ARBA" id="ARBA00004453"/>
    </source>
</evidence>
<dbReference type="InterPro" id="IPR007358">
    <property type="entry name" value="Nucleoid_associated_NdpA"/>
</dbReference>
<keyword evidence="5" id="KW-1185">Reference proteome</keyword>
<comment type="caution">
    <text evidence="4">The sequence shown here is derived from an EMBL/GenBank/DDBJ whole genome shotgun (WGS) entry which is preliminary data.</text>
</comment>
<dbReference type="Proteomes" id="UP001207294">
    <property type="component" value="Unassembled WGS sequence"/>
</dbReference>
<name>A0ABT3BUR2_9PSED</name>
<proteinExistence type="inferred from homology"/>
<dbReference type="PANTHER" id="PTHR38772">
    <property type="match status" value="1"/>
</dbReference>
<dbReference type="Pfam" id="PF04245">
    <property type="entry name" value="NA37"/>
    <property type="match status" value="1"/>
</dbReference>
<protein>
    <submittedName>
        <fullName evidence="4">Nucleoid-associated protein</fullName>
    </submittedName>
</protein>
<evidence type="ECO:0000256" key="3">
    <source>
        <dbReference type="ARBA" id="ARBA00022490"/>
    </source>
</evidence>
<comment type="subcellular location">
    <subcellularLocation>
        <location evidence="1">Cytoplasm</location>
        <location evidence="1">Nucleoid</location>
    </subcellularLocation>
</comment>
<dbReference type="PANTHER" id="PTHR38772:SF1">
    <property type="entry name" value="NUCLEOID-ASSOCIATED PROTEIN YEJK"/>
    <property type="match status" value="1"/>
</dbReference>
<evidence type="ECO:0000256" key="2">
    <source>
        <dbReference type="ARBA" id="ARBA00009035"/>
    </source>
</evidence>
<sequence length="388" mass="42826">MNDLTTINDAGIAGGVAEEQGAAPRSQFDVVAAITASMERDTTLVGNPFKFQLGKLWNLDSKAANDFIEQIEKKFRRKNKFHSYFSGLPSNSTPINIEKYIGAKLSFEQLAEAQMAMITYVANDNERGTLQGGNLVFVHYKTPGDGDDVGRLMIVMVDKKSAFEFDDTLQPIALQPIDTDALRQAAMFDLTLFSVVYPKKEGSTYLHFIEGRSKSDFFKTALGCDNTIPNKESVSNIFEAIKSFSLHNSLKPAIQEKLTQGVYDFLDQNIGKQVSLGDIQHIVDKQLPDGHEAVGSFSEFANDQGFQINDFFEATRASLNNGVSIKIVDFESNYSVSVKSGSLGYEGSDKPVFVDDNITYLMIPLSAADREKIRVIIGDKDDADENPS</sequence>
<evidence type="ECO:0000313" key="4">
    <source>
        <dbReference type="EMBL" id="MCV4376593.1"/>
    </source>
</evidence>
<evidence type="ECO:0000313" key="5">
    <source>
        <dbReference type="Proteomes" id="UP001207294"/>
    </source>
</evidence>
<keyword evidence="3" id="KW-0963">Cytoplasm</keyword>
<comment type="similarity">
    <text evidence="2">Belongs to the YejK family.</text>
</comment>
<dbReference type="RefSeq" id="WP_263943099.1">
    <property type="nucleotide sequence ID" value="NZ_JAOXMH010000005.1"/>
</dbReference>
<accession>A0ABT3BUR2</accession>
<gene>
    <name evidence="4" type="ORF">OH718_08290</name>
</gene>
<dbReference type="EMBL" id="JAOXML010000005">
    <property type="protein sequence ID" value="MCV4376593.1"/>
    <property type="molecule type" value="Genomic_DNA"/>
</dbReference>